<dbReference type="InterPro" id="IPR008972">
    <property type="entry name" value="Cupredoxin"/>
</dbReference>
<keyword evidence="2" id="KW-0186">Copper</keyword>
<dbReference type="GO" id="GO:0046872">
    <property type="term" value="F:metal ion binding"/>
    <property type="evidence" value="ECO:0007669"/>
    <property type="project" value="UniProtKB-KW"/>
</dbReference>
<accession>H5ST53</accession>
<dbReference type="PANTHER" id="PTHR38439:SF3">
    <property type="entry name" value="COPPER-RESISTANT CUPROPROTEIN COPI"/>
    <property type="match status" value="1"/>
</dbReference>
<name>H5ST53_ACEAU</name>
<dbReference type="PANTHER" id="PTHR38439">
    <property type="entry name" value="AURACYANIN-B"/>
    <property type="match status" value="1"/>
</dbReference>
<reference evidence="4" key="2">
    <citation type="journal article" date="2012" name="PLoS ONE">
        <title>A Deeply Branching Thermophilic Bacterium with an Ancient Acetyl-CoA Pathway Dominates a Subsurface Ecosystem.</title>
        <authorList>
            <person name="Takami H."/>
            <person name="Noguchi H."/>
            <person name="Takaki Y."/>
            <person name="Uchiyama I."/>
            <person name="Toyoda A."/>
            <person name="Nishi S."/>
            <person name="Chee G.-J."/>
            <person name="Arai W."/>
            <person name="Nunoura T."/>
            <person name="Itoh T."/>
            <person name="Hattori M."/>
            <person name="Takai K."/>
        </authorList>
    </citation>
    <scope>NUCLEOTIDE SEQUENCE</scope>
</reference>
<reference evidence="4" key="1">
    <citation type="journal article" date="2005" name="Environ. Microbiol.">
        <title>Genetic and functional properties of uncultivated thermophilic crenarchaeotes from a subsurface gold mine as revealed by analysis of genome fragments.</title>
        <authorList>
            <person name="Nunoura T."/>
            <person name="Hirayama H."/>
            <person name="Takami H."/>
            <person name="Oida H."/>
            <person name="Nishi S."/>
            <person name="Shimamura S."/>
            <person name="Suzuki Y."/>
            <person name="Inagaki F."/>
            <person name="Takai K."/>
            <person name="Nealson K.H."/>
            <person name="Horikoshi K."/>
        </authorList>
    </citation>
    <scope>NUCLEOTIDE SEQUENCE</scope>
</reference>
<dbReference type="EMBL" id="AP011802">
    <property type="protein sequence ID" value="BAL59339.1"/>
    <property type="molecule type" value="Genomic_DNA"/>
</dbReference>
<evidence type="ECO:0000256" key="1">
    <source>
        <dbReference type="ARBA" id="ARBA00022723"/>
    </source>
</evidence>
<protein>
    <submittedName>
        <fullName evidence="4">Hypothetical conserved protein</fullName>
    </submittedName>
</protein>
<proteinExistence type="predicted"/>
<dbReference type="PROSITE" id="PS00196">
    <property type="entry name" value="COPPER_BLUE"/>
    <property type="match status" value="1"/>
</dbReference>
<organism evidence="4">
    <name type="scientific">Acetithermum autotrophicum</name>
    <dbReference type="NCBI Taxonomy" id="1446466"/>
    <lineage>
        <taxon>Bacteria</taxon>
        <taxon>Candidatus Bipolaricaulota</taxon>
        <taxon>Candidatus Acetithermum</taxon>
    </lineage>
</organism>
<gene>
    <name evidence="4" type="ORF">HGMM_OP3C494</name>
</gene>
<sequence length="124" mass="13326">MSKNLISVLAAVAVVVLSGCDLFKGQQPYAPTVQEISVVLKDGQIIPARMTIKAGKVRFVVKNQGTIDHGFEVEGGGIEEEIDPFSPGQTRSLELELASGTYEVYCQVPGHKELGMKGELIVKP</sequence>
<dbReference type="Gene3D" id="2.60.40.420">
    <property type="entry name" value="Cupredoxins - blue copper proteins"/>
    <property type="match status" value="1"/>
</dbReference>
<dbReference type="SUPFAM" id="SSF49503">
    <property type="entry name" value="Cupredoxins"/>
    <property type="match status" value="1"/>
</dbReference>
<keyword evidence="1" id="KW-0479">Metal-binding</keyword>
<evidence type="ECO:0000256" key="2">
    <source>
        <dbReference type="ARBA" id="ARBA00023008"/>
    </source>
</evidence>
<dbReference type="InterPro" id="IPR028871">
    <property type="entry name" value="BlueCu_1_BS"/>
</dbReference>
<evidence type="ECO:0000313" key="4">
    <source>
        <dbReference type="EMBL" id="BAL59339.1"/>
    </source>
</evidence>
<dbReference type="PROSITE" id="PS51257">
    <property type="entry name" value="PROKAR_LIPOPROTEIN"/>
    <property type="match status" value="1"/>
</dbReference>
<dbReference type="InterPro" id="IPR050845">
    <property type="entry name" value="Cu-binding_ET"/>
</dbReference>
<evidence type="ECO:0000259" key="3">
    <source>
        <dbReference type="Pfam" id="PF13473"/>
    </source>
</evidence>
<feature type="domain" description="EfeO-type cupredoxin-like" evidence="3">
    <location>
        <begin position="26"/>
        <end position="122"/>
    </location>
</feature>
<dbReference type="InterPro" id="IPR028096">
    <property type="entry name" value="EfeO_Cupredoxin"/>
</dbReference>
<dbReference type="AlphaFoldDB" id="H5ST53"/>
<dbReference type="Pfam" id="PF13473">
    <property type="entry name" value="Cupredoxin_1"/>
    <property type="match status" value="1"/>
</dbReference>